<dbReference type="Gene3D" id="3.40.930.10">
    <property type="entry name" value="Mannitol-specific EII, Chain A"/>
    <property type="match status" value="1"/>
</dbReference>
<reference evidence="2 3" key="1">
    <citation type="journal article" date="2016" name="Nat. Commun.">
        <title>Thousands of microbial genomes shed light on interconnected biogeochemical processes in an aquifer system.</title>
        <authorList>
            <person name="Anantharaman K."/>
            <person name="Brown C.T."/>
            <person name="Hug L.A."/>
            <person name="Sharon I."/>
            <person name="Castelle C.J."/>
            <person name="Probst A.J."/>
            <person name="Thomas B.C."/>
            <person name="Singh A."/>
            <person name="Wilkins M.J."/>
            <person name="Karaoz U."/>
            <person name="Brodie E.L."/>
            <person name="Williams K.H."/>
            <person name="Hubbard S.S."/>
            <person name="Banfield J.F."/>
        </authorList>
    </citation>
    <scope>NUCLEOTIDE SEQUENCE [LARGE SCALE GENOMIC DNA]</scope>
</reference>
<name>A0A1F6GF09_9PROT</name>
<gene>
    <name evidence="2" type="ORF">A2527_03755</name>
</gene>
<dbReference type="Pfam" id="PF00359">
    <property type="entry name" value="PTS_EIIA_2"/>
    <property type="match status" value="1"/>
</dbReference>
<sequence length="207" mass="23075">MLVTWLATAALIYFCEDQIVLGGDLVPSHHLLLEIDGEIFLDPPSEKSGPARVFYLQPPKNELLGPTKPEWVILSEQENLHDLFSDMLDLVCAEHPALNKLKLLAALDQREAEFSSLIGYQISLPHVYCKETREPLMIVAKAMGHLASPVGGEPISTIFMIISPKDQPEVHLEQISKVAKFISKEKNRFALAAAKDEAELFYALERG</sequence>
<accession>A0A1F6GF09</accession>
<dbReference type="Proteomes" id="UP000178449">
    <property type="component" value="Unassembled WGS sequence"/>
</dbReference>
<feature type="domain" description="PTS EIIA type-2" evidence="1">
    <location>
        <begin position="62"/>
        <end position="207"/>
    </location>
</feature>
<evidence type="ECO:0000313" key="2">
    <source>
        <dbReference type="EMBL" id="OGG96682.1"/>
    </source>
</evidence>
<dbReference type="InterPro" id="IPR051541">
    <property type="entry name" value="PTS_SugarTrans_NitroReg"/>
</dbReference>
<dbReference type="EMBL" id="MFNE01000010">
    <property type="protein sequence ID" value="OGG96682.1"/>
    <property type="molecule type" value="Genomic_DNA"/>
</dbReference>
<dbReference type="AlphaFoldDB" id="A0A1F6GF09"/>
<evidence type="ECO:0000313" key="3">
    <source>
        <dbReference type="Proteomes" id="UP000178449"/>
    </source>
</evidence>
<dbReference type="SUPFAM" id="SSF55804">
    <property type="entry name" value="Phoshotransferase/anion transport protein"/>
    <property type="match status" value="1"/>
</dbReference>
<organism evidence="2 3">
    <name type="scientific">Candidatus Lambdaproteobacteria bacterium RIFOXYD2_FULL_50_16</name>
    <dbReference type="NCBI Taxonomy" id="1817772"/>
    <lineage>
        <taxon>Bacteria</taxon>
        <taxon>Pseudomonadati</taxon>
        <taxon>Pseudomonadota</taxon>
        <taxon>Candidatus Lambdaproteobacteria</taxon>
    </lineage>
</organism>
<protein>
    <recommendedName>
        <fullName evidence="1">PTS EIIA type-2 domain-containing protein</fullName>
    </recommendedName>
</protein>
<dbReference type="InterPro" id="IPR016152">
    <property type="entry name" value="PTrfase/Anion_transptr"/>
</dbReference>
<dbReference type="PROSITE" id="PS51094">
    <property type="entry name" value="PTS_EIIA_TYPE_2"/>
    <property type="match status" value="1"/>
</dbReference>
<proteinExistence type="predicted"/>
<evidence type="ECO:0000259" key="1">
    <source>
        <dbReference type="PROSITE" id="PS51094"/>
    </source>
</evidence>
<dbReference type="PANTHER" id="PTHR47738">
    <property type="entry name" value="PTS SYSTEM FRUCTOSE-LIKE EIIA COMPONENT-RELATED"/>
    <property type="match status" value="1"/>
</dbReference>
<dbReference type="STRING" id="1817772.A2527_03755"/>
<dbReference type="InterPro" id="IPR002178">
    <property type="entry name" value="PTS_EIIA_type-2_dom"/>
</dbReference>
<dbReference type="PANTHER" id="PTHR47738:SF2">
    <property type="entry name" value="PTS SYSTEM FRUCTOSE-LIKE EIIA COMPONENT"/>
    <property type="match status" value="1"/>
</dbReference>
<comment type="caution">
    <text evidence="2">The sequence shown here is derived from an EMBL/GenBank/DDBJ whole genome shotgun (WGS) entry which is preliminary data.</text>
</comment>